<dbReference type="Proteomes" id="UP000623842">
    <property type="component" value="Unassembled WGS sequence"/>
</dbReference>
<keyword evidence="5 7" id="KW-0472">Membrane</keyword>
<dbReference type="SMART" id="SM00287">
    <property type="entry name" value="SH3b"/>
    <property type="match status" value="1"/>
</dbReference>
<dbReference type="InterPro" id="IPR016476">
    <property type="entry name" value="SH3_dom_pro"/>
</dbReference>
<name>A0A919BG14_9GAMM</name>
<dbReference type="NCBIfam" id="TIGR04211">
    <property type="entry name" value="SH3_and_anchor"/>
    <property type="match status" value="1"/>
</dbReference>
<feature type="domain" description="SH3b" evidence="8">
    <location>
        <begin position="18"/>
        <end position="86"/>
    </location>
</feature>
<dbReference type="InterPro" id="IPR003646">
    <property type="entry name" value="SH3-like_bac-type"/>
</dbReference>
<evidence type="ECO:0000313" key="10">
    <source>
        <dbReference type="Proteomes" id="UP000623842"/>
    </source>
</evidence>
<keyword evidence="6" id="KW-0175">Coiled coil</keyword>
<organism evidence="9 10">
    <name type="scientific">Thalassotalea marina</name>
    <dbReference type="NCBI Taxonomy" id="1673741"/>
    <lineage>
        <taxon>Bacteria</taxon>
        <taxon>Pseudomonadati</taxon>
        <taxon>Pseudomonadota</taxon>
        <taxon>Gammaproteobacteria</taxon>
        <taxon>Alteromonadales</taxon>
        <taxon>Colwelliaceae</taxon>
        <taxon>Thalassotalea</taxon>
    </lineage>
</organism>
<reference evidence="9" key="2">
    <citation type="submission" date="2020-09" db="EMBL/GenBank/DDBJ databases">
        <authorList>
            <person name="Sun Q."/>
            <person name="Kim S."/>
        </authorList>
    </citation>
    <scope>NUCLEOTIDE SEQUENCE</scope>
    <source>
        <strain evidence="9">KCTC 42731</strain>
    </source>
</reference>
<evidence type="ECO:0000256" key="1">
    <source>
        <dbReference type="ARBA" id="ARBA00004167"/>
    </source>
</evidence>
<dbReference type="EMBL" id="BNCK01000002">
    <property type="protein sequence ID" value="GHF85141.1"/>
    <property type="molecule type" value="Genomic_DNA"/>
</dbReference>
<dbReference type="Pfam" id="PF08239">
    <property type="entry name" value="SH3_3"/>
    <property type="match status" value="1"/>
</dbReference>
<dbReference type="PROSITE" id="PS51781">
    <property type="entry name" value="SH3B"/>
    <property type="match status" value="1"/>
</dbReference>
<dbReference type="GO" id="GO:0016020">
    <property type="term" value="C:membrane"/>
    <property type="evidence" value="ECO:0007669"/>
    <property type="project" value="UniProtKB-SubCell"/>
</dbReference>
<evidence type="ECO:0000256" key="2">
    <source>
        <dbReference type="ARBA" id="ARBA00022692"/>
    </source>
</evidence>
<evidence type="ECO:0000256" key="4">
    <source>
        <dbReference type="ARBA" id="ARBA00022989"/>
    </source>
</evidence>
<comment type="caution">
    <text evidence="9">The sequence shown here is derived from an EMBL/GenBank/DDBJ whole genome shotgun (WGS) entry which is preliminary data.</text>
</comment>
<dbReference type="Gene3D" id="2.30.30.40">
    <property type="entry name" value="SH3 Domains"/>
    <property type="match status" value="1"/>
</dbReference>
<evidence type="ECO:0000313" key="9">
    <source>
        <dbReference type="EMBL" id="GHF85141.1"/>
    </source>
</evidence>
<keyword evidence="10" id="KW-1185">Reference proteome</keyword>
<proteinExistence type="predicted"/>
<keyword evidence="2 7" id="KW-0812">Transmembrane</keyword>
<evidence type="ECO:0000256" key="5">
    <source>
        <dbReference type="ARBA" id="ARBA00023136"/>
    </source>
</evidence>
<evidence type="ECO:0000256" key="3">
    <source>
        <dbReference type="ARBA" id="ARBA00022729"/>
    </source>
</evidence>
<evidence type="ECO:0000256" key="6">
    <source>
        <dbReference type="SAM" id="Coils"/>
    </source>
</evidence>
<feature type="coiled-coil region" evidence="6">
    <location>
        <begin position="92"/>
        <end position="154"/>
    </location>
</feature>
<keyword evidence="4 7" id="KW-1133">Transmembrane helix</keyword>
<keyword evidence="3" id="KW-0732">Signal</keyword>
<comment type="subcellular location">
    <subcellularLocation>
        <location evidence="1">Membrane</location>
        <topology evidence="1">Single-pass membrane protein</topology>
    </subcellularLocation>
</comment>
<accession>A0A919BG14</accession>
<dbReference type="PIRSF" id="PIRSF006158">
    <property type="entry name" value="UCP006158_SH3"/>
    <property type="match status" value="1"/>
</dbReference>
<gene>
    <name evidence="9" type="ORF">GCM10017161_10820</name>
</gene>
<sequence length="192" mass="21255">MCSLLSAPVVLAAQSTDESNANIGYITDDLFIYMHAGPGSHYRLVGSINAGDEISLTGKTENDYTEIIDTKERTAWVESKYVSVEPGLRQVIASLNAQLAVQSEDYQQASSQLTDNNQLITSLQSREAELSSQIENLNKQLDTLRGQLDNQDLEIKKEYFFNGAIVLVVGLILGIVLPRISVKKRSSMDNWK</sequence>
<feature type="transmembrane region" description="Helical" evidence="7">
    <location>
        <begin position="159"/>
        <end position="182"/>
    </location>
</feature>
<evidence type="ECO:0000259" key="8">
    <source>
        <dbReference type="PROSITE" id="PS51781"/>
    </source>
</evidence>
<protein>
    <submittedName>
        <fullName evidence="9">SH3 domain protein</fullName>
    </submittedName>
</protein>
<reference evidence="9" key="1">
    <citation type="journal article" date="2014" name="Int. J. Syst. Evol. Microbiol.">
        <title>Complete genome sequence of Corynebacterium casei LMG S-19264T (=DSM 44701T), isolated from a smear-ripened cheese.</title>
        <authorList>
            <consortium name="US DOE Joint Genome Institute (JGI-PGF)"/>
            <person name="Walter F."/>
            <person name="Albersmeier A."/>
            <person name="Kalinowski J."/>
            <person name="Ruckert C."/>
        </authorList>
    </citation>
    <scope>NUCLEOTIDE SEQUENCE</scope>
    <source>
        <strain evidence="9">KCTC 42731</strain>
    </source>
</reference>
<dbReference type="AlphaFoldDB" id="A0A919BG14"/>
<evidence type="ECO:0000256" key="7">
    <source>
        <dbReference type="SAM" id="Phobius"/>
    </source>
</evidence>